<organism evidence="12 13">
    <name type="scientific">Cyclobacterium xiamenense</name>
    <dbReference type="NCBI Taxonomy" id="1297121"/>
    <lineage>
        <taxon>Bacteria</taxon>
        <taxon>Pseudomonadati</taxon>
        <taxon>Bacteroidota</taxon>
        <taxon>Cytophagia</taxon>
        <taxon>Cytophagales</taxon>
        <taxon>Cyclobacteriaceae</taxon>
        <taxon>Cyclobacterium</taxon>
    </lineage>
</organism>
<dbReference type="OrthoDB" id="9796561at2"/>
<keyword evidence="5 9" id="KW-0521">NADP</keyword>
<dbReference type="Gene3D" id="3.40.50.720">
    <property type="entry name" value="NAD(P)-binding Rossmann-like Domain"/>
    <property type="match status" value="1"/>
</dbReference>
<evidence type="ECO:0000256" key="6">
    <source>
        <dbReference type="ARBA" id="ARBA00023002"/>
    </source>
</evidence>
<keyword evidence="13" id="KW-1185">Reference proteome</keyword>
<sequence length="318" mass="34009">MNVEKEKKTVAILGLGGVGGFLGARLLSAGQHSGLEIAFVARGETYRALQKTGLIFESEGTKTVVRPDRLIQSGTTTEAVDLVLLATKSNGLEAAVAENQTLFSEKTLVIPLQNMVDAASRIRPLVNGAAVIDACIYLVSNVEKPGQVRHLGGPGKIAAGFPTTERYAWVFSLLGKTGLEVSLCADIDVQLWKKFLFISSLGAVTAAYGLTFGMLLQSQVHWALWEELMGELLQLAQASGVSLSPAAIGEAQAVVRSFPADSRSSFQRDVAQGNAGEKEVLVDEVIAKSRQKGLSPERYESMEVLICENIQKNGKTTC</sequence>
<dbReference type="PANTHER" id="PTHR21708">
    <property type="entry name" value="PROBABLE 2-DEHYDROPANTOATE 2-REDUCTASE"/>
    <property type="match status" value="1"/>
</dbReference>
<evidence type="ECO:0000256" key="2">
    <source>
        <dbReference type="ARBA" id="ARBA00007870"/>
    </source>
</evidence>
<dbReference type="InterPro" id="IPR013332">
    <property type="entry name" value="KPR_N"/>
</dbReference>
<evidence type="ECO:0000313" key="12">
    <source>
        <dbReference type="EMBL" id="SEI80463.1"/>
    </source>
</evidence>
<dbReference type="STRING" id="1416801.SAMN05192553_101359"/>
<evidence type="ECO:0000256" key="7">
    <source>
        <dbReference type="ARBA" id="ARBA00032024"/>
    </source>
</evidence>
<feature type="domain" description="Ketopantoate reductase C-terminal" evidence="11">
    <location>
        <begin position="186"/>
        <end position="295"/>
    </location>
</feature>
<dbReference type="Proteomes" id="UP000199403">
    <property type="component" value="Unassembled WGS sequence"/>
</dbReference>
<dbReference type="PANTHER" id="PTHR21708:SF26">
    <property type="entry name" value="2-DEHYDROPANTOATE 2-REDUCTASE"/>
    <property type="match status" value="1"/>
</dbReference>
<dbReference type="RefSeq" id="WP_092168638.1">
    <property type="nucleotide sequence ID" value="NZ_FNZH01000001.1"/>
</dbReference>
<dbReference type="InterPro" id="IPR013328">
    <property type="entry name" value="6PGD_dom2"/>
</dbReference>
<dbReference type="InterPro" id="IPR036291">
    <property type="entry name" value="NAD(P)-bd_dom_sf"/>
</dbReference>
<reference evidence="13" key="1">
    <citation type="submission" date="2016-10" db="EMBL/GenBank/DDBJ databases">
        <authorList>
            <person name="Varghese N."/>
            <person name="Submissions S."/>
        </authorList>
    </citation>
    <scope>NUCLEOTIDE SEQUENCE [LARGE SCALE GENOMIC DNA]</scope>
    <source>
        <strain evidence="13">IBRC-M 10761</strain>
    </source>
</reference>
<proteinExistence type="inferred from homology"/>
<protein>
    <recommendedName>
        <fullName evidence="4 9">2-dehydropantoate 2-reductase</fullName>
        <ecNumber evidence="3 9">1.1.1.169</ecNumber>
    </recommendedName>
    <alternativeName>
        <fullName evidence="7 9">Ketopantoate reductase</fullName>
    </alternativeName>
</protein>
<dbReference type="InterPro" id="IPR013752">
    <property type="entry name" value="KPA_reductase"/>
</dbReference>
<evidence type="ECO:0000256" key="5">
    <source>
        <dbReference type="ARBA" id="ARBA00022857"/>
    </source>
</evidence>
<dbReference type="SUPFAM" id="SSF48179">
    <property type="entry name" value="6-phosphogluconate dehydrogenase C-terminal domain-like"/>
    <property type="match status" value="1"/>
</dbReference>
<dbReference type="EMBL" id="FNZH01000001">
    <property type="protein sequence ID" value="SEI80463.1"/>
    <property type="molecule type" value="Genomic_DNA"/>
</dbReference>
<accession>A0A1H6TK66</accession>
<dbReference type="GO" id="GO:0005737">
    <property type="term" value="C:cytoplasm"/>
    <property type="evidence" value="ECO:0007669"/>
    <property type="project" value="TreeGrafter"/>
</dbReference>
<dbReference type="InterPro" id="IPR051402">
    <property type="entry name" value="KPR-Related"/>
</dbReference>
<comment type="similarity">
    <text evidence="2 9">Belongs to the ketopantoate reductase family.</text>
</comment>
<dbReference type="Pfam" id="PF08546">
    <property type="entry name" value="ApbA_C"/>
    <property type="match status" value="1"/>
</dbReference>
<dbReference type="Gene3D" id="1.10.1040.10">
    <property type="entry name" value="N-(1-d-carboxylethyl)-l-norvaline Dehydrogenase, domain 2"/>
    <property type="match status" value="1"/>
</dbReference>
<dbReference type="AlphaFoldDB" id="A0A1H6TK66"/>
<dbReference type="GO" id="GO:0015940">
    <property type="term" value="P:pantothenate biosynthetic process"/>
    <property type="evidence" value="ECO:0007669"/>
    <property type="project" value="UniProtKB-UniPathway"/>
</dbReference>
<evidence type="ECO:0000256" key="9">
    <source>
        <dbReference type="RuleBase" id="RU362068"/>
    </source>
</evidence>
<dbReference type="InterPro" id="IPR003710">
    <property type="entry name" value="ApbA"/>
</dbReference>
<feature type="domain" description="Ketopantoate reductase N-terminal" evidence="10">
    <location>
        <begin position="10"/>
        <end position="160"/>
    </location>
</feature>
<evidence type="ECO:0000313" key="13">
    <source>
        <dbReference type="Proteomes" id="UP000199403"/>
    </source>
</evidence>
<dbReference type="NCBIfam" id="TIGR00745">
    <property type="entry name" value="apbA_panE"/>
    <property type="match status" value="1"/>
</dbReference>
<keyword evidence="9" id="KW-0566">Pantothenate biosynthesis</keyword>
<comment type="function">
    <text evidence="9">Catalyzes the NADPH-dependent reduction of ketopantoate into pantoic acid.</text>
</comment>
<gene>
    <name evidence="12" type="ORF">SAMN05192553_101359</name>
</gene>
<dbReference type="SUPFAM" id="SSF51735">
    <property type="entry name" value="NAD(P)-binding Rossmann-fold domains"/>
    <property type="match status" value="1"/>
</dbReference>
<evidence type="ECO:0000256" key="1">
    <source>
        <dbReference type="ARBA" id="ARBA00004994"/>
    </source>
</evidence>
<dbReference type="EC" id="1.1.1.169" evidence="3 9"/>
<keyword evidence="6 9" id="KW-0560">Oxidoreductase</keyword>
<evidence type="ECO:0000256" key="8">
    <source>
        <dbReference type="ARBA" id="ARBA00048793"/>
    </source>
</evidence>
<evidence type="ECO:0000256" key="3">
    <source>
        <dbReference type="ARBA" id="ARBA00013014"/>
    </source>
</evidence>
<dbReference type="UniPathway" id="UPA00028">
    <property type="reaction ID" value="UER00004"/>
</dbReference>
<evidence type="ECO:0000259" key="10">
    <source>
        <dbReference type="Pfam" id="PF02558"/>
    </source>
</evidence>
<comment type="catalytic activity">
    <reaction evidence="8 9">
        <text>(R)-pantoate + NADP(+) = 2-dehydropantoate + NADPH + H(+)</text>
        <dbReference type="Rhea" id="RHEA:16233"/>
        <dbReference type="ChEBI" id="CHEBI:11561"/>
        <dbReference type="ChEBI" id="CHEBI:15378"/>
        <dbReference type="ChEBI" id="CHEBI:15980"/>
        <dbReference type="ChEBI" id="CHEBI:57783"/>
        <dbReference type="ChEBI" id="CHEBI:58349"/>
        <dbReference type="EC" id="1.1.1.169"/>
    </reaction>
</comment>
<name>A0A1H6TK66_9BACT</name>
<comment type="pathway">
    <text evidence="1 9">Cofactor biosynthesis; (R)-pantothenate biosynthesis; (R)-pantoate from 3-methyl-2-oxobutanoate: step 2/2.</text>
</comment>
<dbReference type="InterPro" id="IPR008927">
    <property type="entry name" value="6-PGluconate_DH-like_C_sf"/>
</dbReference>
<dbReference type="Pfam" id="PF02558">
    <property type="entry name" value="ApbA"/>
    <property type="match status" value="1"/>
</dbReference>
<dbReference type="GO" id="GO:0008677">
    <property type="term" value="F:2-dehydropantoate 2-reductase activity"/>
    <property type="evidence" value="ECO:0007669"/>
    <property type="project" value="UniProtKB-EC"/>
</dbReference>
<evidence type="ECO:0000259" key="11">
    <source>
        <dbReference type="Pfam" id="PF08546"/>
    </source>
</evidence>
<evidence type="ECO:0000256" key="4">
    <source>
        <dbReference type="ARBA" id="ARBA00019465"/>
    </source>
</evidence>